<dbReference type="Gene3D" id="1.10.10.1100">
    <property type="entry name" value="BFD-like [2Fe-2S]-binding domain"/>
    <property type="match status" value="1"/>
</dbReference>
<dbReference type="Gene3D" id="3.40.50.720">
    <property type="entry name" value="NAD(P)-binding Rossmann-like Domain"/>
    <property type="match status" value="1"/>
</dbReference>
<dbReference type="PIRSF" id="PIRSF037495">
    <property type="entry name" value="Opine_OX_OoxA/HcnB"/>
    <property type="match status" value="1"/>
</dbReference>
<dbReference type="GO" id="GO:0016491">
    <property type="term" value="F:oxidoreductase activity"/>
    <property type="evidence" value="ECO:0007669"/>
    <property type="project" value="UniProtKB-KW"/>
</dbReference>
<dbReference type="PRINTS" id="PR00469">
    <property type="entry name" value="PNDRDTASEII"/>
</dbReference>
<keyword evidence="5" id="KW-1185">Reference proteome</keyword>
<feature type="domain" description="FAD/NAD(P)-binding" evidence="3">
    <location>
        <begin position="213"/>
        <end position="422"/>
    </location>
</feature>
<dbReference type="PRINTS" id="PR00368">
    <property type="entry name" value="FADPNR"/>
</dbReference>
<dbReference type="CDD" id="cd19946">
    <property type="entry name" value="GlpA-like_Fer2_BFD-like"/>
    <property type="match status" value="1"/>
</dbReference>
<keyword evidence="1" id="KW-0560">Oxidoreductase</keyword>
<dbReference type="InterPro" id="IPR036188">
    <property type="entry name" value="FAD/NAD-bd_sf"/>
</dbReference>
<dbReference type="SUPFAM" id="SSF51905">
    <property type="entry name" value="FAD/NAD(P)-binding domain"/>
    <property type="match status" value="1"/>
</dbReference>
<reference evidence="4 5" key="1">
    <citation type="submission" date="2019-09" db="EMBL/GenBank/DDBJ databases">
        <authorList>
            <person name="Leyn A S."/>
        </authorList>
    </citation>
    <scope>NUCLEOTIDE SEQUENCE [LARGE SCALE GENOMIC DNA]</scope>
    <source>
        <strain evidence="4">AA231_1</strain>
    </source>
</reference>
<dbReference type="AlphaFoldDB" id="A0A6I8LLW6"/>
<proteinExistence type="predicted"/>
<evidence type="ECO:0000259" key="3">
    <source>
        <dbReference type="Pfam" id="PF07992"/>
    </source>
</evidence>
<dbReference type="InterPro" id="IPR023753">
    <property type="entry name" value="FAD/NAD-binding_dom"/>
</dbReference>
<dbReference type="PANTHER" id="PTHR42949:SF3">
    <property type="entry name" value="ANAEROBIC GLYCEROL-3-PHOSPHATE DEHYDROGENASE SUBUNIT B"/>
    <property type="match status" value="1"/>
</dbReference>
<dbReference type="Gene3D" id="3.50.50.60">
    <property type="entry name" value="FAD/NAD(P)-binding domain"/>
    <property type="match status" value="2"/>
</dbReference>
<accession>A0A6I8LLW6</accession>
<evidence type="ECO:0000313" key="4">
    <source>
        <dbReference type="EMBL" id="VVJ17873.1"/>
    </source>
</evidence>
<dbReference type="InterPro" id="IPR017224">
    <property type="entry name" value="Opine_Oxase_asu/HCN_bsu"/>
</dbReference>
<protein>
    <submittedName>
        <fullName evidence="4">Oxidoreductase in 4-hydroxyproline catabolic gene cluster</fullName>
    </submittedName>
</protein>
<dbReference type="InterPro" id="IPR041854">
    <property type="entry name" value="BFD-like_2Fe2S-bd_dom_sf"/>
</dbReference>
<dbReference type="PANTHER" id="PTHR42949">
    <property type="entry name" value="ANAEROBIC GLYCEROL-3-PHOSPHATE DEHYDROGENASE SUBUNIT B"/>
    <property type="match status" value="1"/>
</dbReference>
<dbReference type="Proteomes" id="UP000399805">
    <property type="component" value="Unassembled WGS sequence"/>
</dbReference>
<dbReference type="InterPro" id="IPR051691">
    <property type="entry name" value="Metab_Enz_Cyan_OpOx_G3PDH"/>
</dbReference>
<name>A0A6I8LLW6_9PSEU</name>
<sequence length="549" mass="55756">MRRVVIIGAGPAGLAAAEHALRSGARVTVLDQSDAPGGQYHRGTHGRPHGFEGLLERREWWPESTVWALEAAAGDRGGAMEAEVRGAHDGDRATGGEGTADDRVAASGGAAAEVATLGGPGAGGRDLAEAGLPGVAAGGGVAAEVAALGGPGAGGRDLAEAGQSGALVSGGAAAAAESGGGEGAAEAGRPRGRLRLHVLRGPADGSARTRHVLEPDALILATGAHDRTLPFPGWQLPGVFTAGAAQALAKGERVAVGRRVLVAGAGPFLLPVAESLLAVGATVVGVLEANRASTVLKGWGLHLRKTGELARYVATLARHRVPYHFGRVVVEARGDDRVREVVTARVRADWSVVPGTERTYAVDAVCVGHGFTPQPELAVAAGCVLDGGFVRTDESQRTGVENVFAAGEITGIGGADAARAEGAVAGCVAAGGTPGPDLLRERDRTRDFARRLGKAHPIGAAWPGWLRDDTIVCRCEETSYGELKAAAGDPAKPGPHALKLGTRAGLGPCQSRICGPTVAELCGTTERHHRPIAQPIRLGELADPKETPA</sequence>
<evidence type="ECO:0000256" key="2">
    <source>
        <dbReference type="SAM" id="MobiDB-lite"/>
    </source>
</evidence>
<gene>
    <name evidence="4" type="ORF">AA23TX_02894</name>
</gene>
<dbReference type="Pfam" id="PF07992">
    <property type="entry name" value="Pyr_redox_2"/>
    <property type="match status" value="1"/>
</dbReference>
<organism evidence="4 5">
    <name type="scientific">Amycolatopsis camponoti</name>
    <dbReference type="NCBI Taxonomy" id="2606593"/>
    <lineage>
        <taxon>Bacteria</taxon>
        <taxon>Bacillati</taxon>
        <taxon>Actinomycetota</taxon>
        <taxon>Actinomycetes</taxon>
        <taxon>Pseudonocardiales</taxon>
        <taxon>Pseudonocardiaceae</taxon>
        <taxon>Amycolatopsis</taxon>
    </lineage>
</organism>
<evidence type="ECO:0000256" key="1">
    <source>
        <dbReference type="ARBA" id="ARBA00023002"/>
    </source>
</evidence>
<dbReference type="EMBL" id="CABVGP010000001">
    <property type="protein sequence ID" value="VVJ17873.1"/>
    <property type="molecule type" value="Genomic_DNA"/>
</dbReference>
<feature type="compositionally biased region" description="Basic and acidic residues" evidence="2">
    <location>
        <begin position="86"/>
        <end position="104"/>
    </location>
</feature>
<feature type="region of interest" description="Disordered" evidence="2">
    <location>
        <begin position="86"/>
        <end position="107"/>
    </location>
</feature>
<evidence type="ECO:0000313" key="5">
    <source>
        <dbReference type="Proteomes" id="UP000399805"/>
    </source>
</evidence>
<dbReference type="Pfam" id="PF13450">
    <property type="entry name" value="NAD_binding_8"/>
    <property type="match status" value="1"/>
</dbReference>